<gene>
    <name evidence="3" type="ORF">TCDM_08389</name>
</gene>
<sequence length="912" mass="102409">MWGVLIQAVSRWLDGKRYIYAYSWITHAFGLLRYINIVCLFSFGGFFLLSGFFDSFFFFFLLIFYCVPLSLWLPRCVVTKRTQETSPAIFAHTRIALCEWCTLVPMCGVFVAADALLTMRAELLEAAHARKAAMLAFEKQRISLFQEASEAQKPLAGLEKEDLFWKLWWKKLFLLQARLLSRVAHQRLVFGAERVSHGKGVLAHLVMCSPRVQLGVVEGDEGCVPQECMHVGMGAIPILRNTGVELQFRLVACGAKNNGGGYWQEFNEYYFKRIQRVPFVLTYIAGNGGLTESSSILAYAETATDGSAACIITFPYVLLDDAEVNSFHTLLVTHPRTQYGIIPPLEVTLLLLAPPAIVVKDVSLDDKLTHVERHLKYQRKDELTPAFRRELQVCVEVCTDEIVTQMVFECVEKDPQGKTYLVGRKQLDAGACKRRFLEEGHWIFRFCMAIAVKNEHDEAGVELTVVVEVTLESMPHHVFREFIPVVSPLERKSNNAPNRPTATFSRHSASTSSQEVPHAAGTLEANATAKDDEDFFELLRNDEKKVLMMAKDDEVPVLRSPLLDQSNSTFKNMNETEWNMRLKSYILDENGVIGLPLLNGTSPMNVSPHLVFYPYNSMGVPRSGVEVPILGWQETRHGVTVTDDYEKRPLSLEWALEGCEDAPFFWLLRGHGGECVVLHRSNRGRANNSMEACCFKRFPPLSPPSRVVAVDVNCRSANDYVVKSMFSASLQSLVCQWASGRMTCTEPGGESMTLLDDDDDILATCTWNPDEEEDASLIVCLQQGRRFFVYSLDDREVIVHSSLPLTCSSVGVDDADDSQEYIGVAPVLGGDAVAMWTATGVEMLFHAPTWRHQNLYTTASSSTQILGVCPAYSFPRETTDNKSEDGADEFVFLQPTRWGQLFWCCSFLTALV</sequence>
<evidence type="ECO:0000256" key="1">
    <source>
        <dbReference type="SAM" id="MobiDB-lite"/>
    </source>
</evidence>
<feature type="transmembrane region" description="Helical" evidence="2">
    <location>
        <begin position="20"/>
        <end position="49"/>
    </location>
</feature>
<evidence type="ECO:0000313" key="3">
    <source>
        <dbReference type="EMBL" id="ESS63728.1"/>
    </source>
</evidence>
<comment type="caution">
    <text evidence="3">The sequence shown here is derived from an EMBL/GenBank/DDBJ whole genome shotgun (WGS) entry which is preliminary data.</text>
</comment>
<feature type="region of interest" description="Disordered" evidence="1">
    <location>
        <begin position="490"/>
        <end position="515"/>
    </location>
</feature>
<proteinExistence type="predicted"/>
<organism evidence="3 4">
    <name type="scientific">Trypanosoma cruzi Dm28c</name>
    <dbReference type="NCBI Taxonomy" id="1416333"/>
    <lineage>
        <taxon>Eukaryota</taxon>
        <taxon>Discoba</taxon>
        <taxon>Euglenozoa</taxon>
        <taxon>Kinetoplastea</taxon>
        <taxon>Metakinetoplastina</taxon>
        <taxon>Trypanosomatida</taxon>
        <taxon>Trypanosomatidae</taxon>
        <taxon>Trypanosoma</taxon>
        <taxon>Schizotrypanum</taxon>
    </lineage>
</organism>
<dbReference type="Proteomes" id="UP000017861">
    <property type="component" value="Unassembled WGS sequence"/>
</dbReference>
<feature type="transmembrane region" description="Helical" evidence="2">
    <location>
        <begin position="56"/>
        <end position="73"/>
    </location>
</feature>
<evidence type="ECO:0000313" key="4">
    <source>
        <dbReference type="Proteomes" id="UP000017861"/>
    </source>
</evidence>
<dbReference type="VEuPathDB" id="TriTrypDB:TCDM_08389"/>
<dbReference type="OrthoDB" id="247008at2759"/>
<keyword evidence="2" id="KW-0812">Transmembrane</keyword>
<keyword evidence="2" id="KW-1133">Transmembrane helix</keyword>
<reference evidence="3 4" key="1">
    <citation type="journal article" date="2014" name="Genome Announc.">
        <title>Trypanosoma cruzi Clone Dm28c Draft Genome Sequence.</title>
        <authorList>
            <person name="Grisard E.C."/>
            <person name="Teixeira S.M."/>
            <person name="de Almeida L.G."/>
            <person name="Stoco P.H."/>
            <person name="Gerber A.L."/>
            <person name="Talavera-Lopez C."/>
            <person name="Lima O.C."/>
            <person name="Andersson B."/>
            <person name="de Vasconcelos A.T."/>
        </authorList>
    </citation>
    <scope>NUCLEOTIDE SEQUENCE [LARGE SCALE GENOMIC DNA]</scope>
    <source>
        <strain evidence="3 4">Dm28c</strain>
    </source>
</reference>
<accession>V5BGY4</accession>
<keyword evidence="2" id="KW-0472">Membrane</keyword>
<feature type="compositionally biased region" description="Polar residues" evidence="1">
    <location>
        <begin position="494"/>
        <end position="515"/>
    </location>
</feature>
<dbReference type="AlphaFoldDB" id="V5BGY4"/>
<name>V5BGY4_TRYCR</name>
<dbReference type="EMBL" id="AYLP01000115">
    <property type="protein sequence ID" value="ESS63728.1"/>
    <property type="molecule type" value="Genomic_DNA"/>
</dbReference>
<evidence type="ECO:0000256" key="2">
    <source>
        <dbReference type="SAM" id="Phobius"/>
    </source>
</evidence>
<protein>
    <submittedName>
        <fullName evidence="3">Uncharacterized protein</fullName>
    </submittedName>
</protein>